<reference evidence="2" key="2">
    <citation type="journal article" date="2021" name="Microbiome">
        <title>Successional dynamics and alternative stable states in a saline activated sludge microbial community over 9 years.</title>
        <authorList>
            <person name="Wang Y."/>
            <person name="Ye J."/>
            <person name="Ju F."/>
            <person name="Liu L."/>
            <person name="Boyd J.A."/>
            <person name="Deng Y."/>
            <person name="Parks D.H."/>
            <person name="Jiang X."/>
            <person name="Yin X."/>
            <person name="Woodcroft B.J."/>
            <person name="Tyson G.W."/>
            <person name="Hugenholtz P."/>
            <person name="Polz M.F."/>
            <person name="Zhang T."/>
        </authorList>
    </citation>
    <scope>NUCLEOTIDE SEQUENCE</scope>
    <source>
        <strain evidence="2">HKST-UBA03</strain>
    </source>
</reference>
<dbReference type="AlphaFoldDB" id="A0A955RRT0"/>
<protein>
    <submittedName>
        <fullName evidence="2">Uncharacterized protein</fullName>
    </submittedName>
</protein>
<dbReference type="Proteomes" id="UP000751518">
    <property type="component" value="Unassembled WGS sequence"/>
</dbReference>
<name>A0A955RRT0_UNCKA</name>
<organism evidence="2 3">
    <name type="scientific">candidate division WWE3 bacterium</name>
    <dbReference type="NCBI Taxonomy" id="2053526"/>
    <lineage>
        <taxon>Bacteria</taxon>
        <taxon>Katanobacteria</taxon>
    </lineage>
</organism>
<gene>
    <name evidence="2" type="ORF">KC614_01550</name>
</gene>
<dbReference type="EMBL" id="JAGQKZ010000008">
    <property type="protein sequence ID" value="MCA9391873.1"/>
    <property type="molecule type" value="Genomic_DNA"/>
</dbReference>
<comment type="caution">
    <text evidence="2">The sequence shown here is derived from an EMBL/GenBank/DDBJ whole genome shotgun (WGS) entry which is preliminary data.</text>
</comment>
<reference evidence="2" key="1">
    <citation type="submission" date="2020-04" db="EMBL/GenBank/DDBJ databases">
        <authorList>
            <person name="Zhang T."/>
        </authorList>
    </citation>
    <scope>NUCLEOTIDE SEQUENCE</scope>
    <source>
        <strain evidence="2">HKST-UBA03</strain>
    </source>
</reference>
<feature type="transmembrane region" description="Helical" evidence="1">
    <location>
        <begin position="9"/>
        <end position="26"/>
    </location>
</feature>
<evidence type="ECO:0000256" key="1">
    <source>
        <dbReference type="SAM" id="Phobius"/>
    </source>
</evidence>
<keyword evidence="1" id="KW-0812">Transmembrane</keyword>
<evidence type="ECO:0000313" key="2">
    <source>
        <dbReference type="EMBL" id="MCA9391873.1"/>
    </source>
</evidence>
<keyword evidence="1" id="KW-0472">Membrane</keyword>
<keyword evidence="1" id="KW-1133">Transmembrane helix</keyword>
<feature type="transmembrane region" description="Helical" evidence="1">
    <location>
        <begin position="32"/>
        <end position="52"/>
    </location>
</feature>
<sequence>MKKYINAHILQYFFILLLFALTVTVIEARIDLVYKLIIITITIFVYFFWSVWHHWEDHTLTTSVVLEYLTLTAILLWLLINLAV</sequence>
<proteinExistence type="predicted"/>
<evidence type="ECO:0000313" key="3">
    <source>
        <dbReference type="Proteomes" id="UP000751518"/>
    </source>
</evidence>
<accession>A0A955RRT0</accession>
<feature type="transmembrane region" description="Helical" evidence="1">
    <location>
        <begin position="64"/>
        <end position="83"/>
    </location>
</feature>